<name>A0ABS0VR55_PSEVE</name>
<dbReference type="InterPro" id="IPR016040">
    <property type="entry name" value="NAD(P)-bd_dom"/>
</dbReference>
<comment type="caution">
    <text evidence="2">The sequence shown here is derived from an EMBL/GenBank/DDBJ whole genome shotgun (WGS) entry which is preliminary data.</text>
</comment>
<gene>
    <name evidence="2" type="ORF">YA0849_34450</name>
</gene>
<dbReference type="InterPro" id="IPR036291">
    <property type="entry name" value="NAD(P)-bd_dom_sf"/>
</dbReference>
<feature type="domain" description="NAD(P)-binding" evidence="1">
    <location>
        <begin position="5"/>
        <end position="305"/>
    </location>
</feature>
<accession>A0ABS0VR55</accession>
<protein>
    <submittedName>
        <fullName evidence="2">GDP-mannose 4,6-dehydratase</fullName>
    </submittedName>
</protein>
<proteinExistence type="predicted"/>
<dbReference type="PANTHER" id="PTHR43000">
    <property type="entry name" value="DTDP-D-GLUCOSE 4,6-DEHYDRATASE-RELATED"/>
    <property type="match status" value="1"/>
</dbReference>
<organism evidence="2 3">
    <name type="scientific">Pseudomonas veronii</name>
    <dbReference type="NCBI Taxonomy" id="76761"/>
    <lineage>
        <taxon>Bacteria</taxon>
        <taxon>Pseudomonadati</taxon>
        <taxon>Pseudomonadota</taxon>
        <taxon>Gammaproteobacteria</taxon>
        <taxon>Pseudomonadales</taxon>
        <taxon>Pseudomonadaceae</taxon>
        <taxon>Pseudomonas</taxon>
    </lineage>
</organism>
<dbReference type="Proteomes" id="UP000614123">
    <property type="component" value="Unassembled WGS sequence"/>
</dbReference>
<sequence length="320" mass="35391">MQRILITGANGFVGQILCTILQEAGHYVIALVGATSSPHKHANQTLQCDIRDADGLEQTVVKAAPTHVVHLAAITHVPSSFKEPLLTWQTNVMGSVNLLQALQRQAPKAFVLFVSSSEVYGASFRQGIPLTEDTLCQPMNPYAASKLAAEAAFQEYFRQGMAGVIVRPFNHIGELQSADFVTASFARQIALIETGQQEPTLKVGNLEASRDFLDVKDVCAAYVQLLKLSERGTDYPRCFNICSGQPRKIREILNEMLAMSSANITITHDPERMRPSDIPMATGNTQTMRDTTGWQPTINLYSTLEQLLTYWREQVSAERH</sequence>
<evidence type="ECO:0000313" key="3">
    <source>
        <dbReference type="Proteomes" id="UP000614123"/>
    </source>
</evidence>
<dbReference type="SUPFAM" id="SSF51735">
    <property type="entry name" value="NAD(P)-binding Rossmann-fold domains"/>
    <property type="match status" value="1"/>
</dbReference>
<evidence type="ECO:0000313" key="2">
    <source>
        <dbReference type="EMBL" id="MBI6654017.1"/>
    </source>
</evidence>
<evidence type="ECO:0000259" key="1">
    <source>
        <dbReference type="Pfam" id="PF16363"/>
    </source>
</evidence>
<keyword evidence="3" id="KW-1185">Reference proteome</keyword>
<dbReference type="Pfam" id="PF16363">
    <property type="entry name" value="GDP_Man_Dehyd"/>
    <property type="match status" value="1"/>
</dbReference>
<reference evidence="2 3" key="1">
    <citation type="submission" date="2020-12" db="EMBL/GenBank/DDBJ databases">
        <title>Comparative genomic insights into the epidemiology and virulence of plant pathogenic Pseudomonads from Turkey.</title>
        <authorList>
            <person name="Dillon M."/>
            <person name="Ruiz-Bedoya T."/>
            <person name="Bendalovic-Torma C."/>
            <person name="Guttman K.M."/>
            <person name="Kwak H."/>
            <person name="Middleton M.A."/>
            <person name="Wang P.W."/>
            <person name="Horuz S."/>
            <person name="Aysan Y."/>
            <person name="Guttman D.S."/>
        </authorList>
    </citation>
    <scope>NUCLEOTIDE SEQUENCE [LARGE SCALE GENOMIC DNA]</scope>
    <source>
        <strain evidence="2 3">S4_EA_3a</strain>
    </source>
</reference>
<dbReference type="RefSeq" id="WP_198717510.1">
    <property type="nucleotide sequence ID" value="NZ_JAEILD010000302.1"/>
</dbReference>
<dbReference type="Gene3D" id="3.90.25.10">
    <property type="entry name" value="UDP-galactose 4-epimerase, domain 1"/>
    <property type="match status" value="1"/>
</dbReference>
<dbReference type="Gene3D" id="3.40.50.720">
    <property type="entry name" value="NAD(P)-binding Rossmann-like Domain"/>
    <property type="match status" value="1"/>
</dbReference>
<dbReference type="EMBL" id="JAEILD010000302">
    <property type="protein sequence ID" value="MBI6654017.1"/>
    <property type="molecule type" value="Genomic_DNA"/>
</dbReference>